<proteinExistence type="predicted"/>
<reference evidence="1 2" key="1">
    <citation type="journal article" date="2000" name="Nature">
        <title>The complete sequence of the mucosal pathogen Ureaplasma urealyticum.</title>
        <authorList>
            <person name="Glass J.I."/>
            <person name="Lefkowitz E.J."/>
            <person name="Glass J.S."/>
            <person name="Heiner C.R."/>
            <person name="Chen E.Y."/>
            <person name="Cassell G.H."/>
        </authorList>
    </citation>
    <scope>NUCLEOTIDE SEQUENCE [LARGE SCALE GENOMIC DNA]</scope>
    <source>
        <strain evidence="1 2">ATCC 700970</strain>
    </source>
</reference>
<organism evidence="1 2">
    <name type="scientific">Ureaplasma parvum serovar 3 (strain ATCC 700970)</name>
    <dbReference type="NCBI Taxonomy" id="273119"/>
    <lineage>
        <taxon>Bacteria</taxon>
        <taxon>Bacillati</taxon>
        <taxon>Mycoplasmatota</taxon>
        <taxon>Mycoplasmoidales</taxon>
        <taxon>Mycoplasmoidaceae</taxon>
        <taxon>Ureaplasma</taxon>
    </lineage>
</organism>
<dbReference type="eggNOG" id="COG0758">
    <property type="taxonomic scope" value="Bacteria"/>
</dbReference>
<dbReference type="STRING" id="273119.UU591"/>
<keyword evidence="2" id="KW-1185">Reference proteome</keyword>
<protein>
    <submittedName>
        <fullName evidence="1">Unique hypothetical</fullName>
    </submittedName>
</protein>
<dbReference type="Gene3D" id="3.40.50.450">
    <property type="match status" value="1"/>
</dbReference>
<gene>
    <name evidence="1" type="ordered locus">UU591</name>
</gene>
<dbReference type="KEGG" id="uur:UU591"/>
<dbReference type="EMBL" id="AF222894">
    <property type="protein sequence ID" value="AAF31005.1"/>
    <property type="molecule type" value="Genomic_DNA"/>
</dbReference>
<sequence length="239" mass="28406">MIPLNYLTHYFSLKYKGDWSKIYLALINHEDQNEYLFLEKEDYEKVKAIDLTDEKYPNKYKKINQPPFILYYSTTVEWLDKKNIWLIDYENAISNYDILTLIKAGYGFVIYYDSVVLDTLINRLISLKARICIITDEGIYSSKNIKYLSYCNVSVISEIPKDYNSNKITQDLKRLACASSDHILCVNELYQIDDYLFNKYKDCQLDLVLLDKKLAKQNTIYPKYINRIYQFIKNSKLIN</sequence>
<dbReference type="Proteomes" id="UP000000423">
    <property type="component" value="Chromosome"/>
</dbReference>
<dbReference type="AlphaFoldDB" id="Q9PPP8"/>
<evidence type="ECO:0000313" key="2">
    <source>
        <dbReference type="Proteomes" id="UP000000423"/>
    </source>
</evidence>
<dbReference type="EnsemblBacteria" id="AAF31005">
    <property type="protein sequence ID" value="AAF31005"/>
    <property type="gene ID" value="UU591"/>
</dbReference>
<evidence type="ECO:0000313" key="1">
    <source>
        <dbReference type="EMBL" id="AAF31005.1"/>
    </source>
</evidence>
<name>Q9PPP8_UREPA</name>
<accession>Q9PPP8</accession>
<dbReference type="HOGENOM" id="CLU_1175031_0_0_14"/>